<name>A0ABV9EU22_9ACTN</name>
<protein>
    <submittedName>
        <fullName evidence="1">Uncharacterized protein</fullName>
    </submittedName>
</protein>
<keyword evidence="2" id="KW-1185">Reference proteome</keyword>
<reference evidence="2" key="1">
    <citation type="journal article" date="2019" name="Int. J. Syst. Evol. Microbiol.">
        <title>The Global Catalogue of Microorganisms (GCM) 10K type strain sequencing project: providing services to taxonomists for standard genome sequencing and annotation.</title>
        <authorList>
            <consortium name="The Broad Institute Genomics Platform"/>
            <consortium name="The Broad Institute Genome Sequencing Center for Infectious Disease"/>
            <person name="Wu L."/>
            <person name="Ma J."/>
        </authorList>
    </citation>
    <scope>NUCLEOTIDE SEQUENCE [LARGE SCALE GENOMIC DNA]</scope>
    <source>
        <strain evidence="2">CCUG 49560</strain>
    </source>
</reference>
<dbReference type="Proteomes" id="UP001595891">
    <property type="component" value="Unassembled WGS sequence"/>
</dbReference>
<organism evidence="1 2">
    <name type="scientific">Sphaerisporangium corydalis</name>
    <dbReference type="NCBI Taxonomy" id="1441875"/>
    <lineage>
        <taxon>Bacteria</taxon>
        <taxon>Bacillati</taxon>
        <taxon>Actinomycetota</taxon>
        <taxon>Actinomycetes</taxon>
        <taxon>Streptosporangiales</taxon>
        <taxon>Streptosporangiaceae</taxon>
        <taxon>Sphaerisporangium</taxon>
    </lineage>
</organism>
<evidence type="ECO:0000313" key="1">
    <source>
        <dbReference type="EMBL" id="MFC4591991.1"/>
    </source>
</evidence>
<accession>A0ABV9EU22</accession>
<sequence>MELPEQPDVSRNELMAVQLEEAGRLLLRGTASHARLAFILLDNAAELLMARKIEHSLMLNSVYERTLRRWDEILQHTDDAEARTRRDEVKVAIIPKAKVKELHRLFDSKVDFLVEKDHIDVVEGRVLKKLHRYRNELYHRDRIRAVTVRSVSLLYFELACALFERGDHWPLGEAINRTSPELDRFSSSSKQVGMPTAGMIVSRVRADLNLDSAGLKEVLLMHLGSRLDELEGDIVSVVELFPSLSELLSRFPEVPPGICSEPVIRLAQVYESVPLEALPQRAHAELRYGASDLERWRQAIEDMRRHDDVLELFTAFADLEDDFEPLEVQLRGLLARLDQELHG</sequence>
<gene>
    <name evidence="1" type="ORF">ACFO8L_38300</name>
</gene>
<dbReference type="EMBL" id="JBHSFN010000040">
    <property type="protein sequence ID" value="MFC4591991.1"/>
    <property type="molecule type" value="Genomic_DNA"/>
</dbReference>
<evidence type="ECO:0000313" key="2">
    <source>
        <dbReference type="Proteomes" id="UP001595891"/>
    </source>
</evidence>
<comment type="caution">
    <text evidence="1">The sequence shown here is derived from an EMBL/GenBank/DDBJ whole genome shotgun (WGS) entry which is preliminary data.</text>
</comment>
<proteinExistence type="predicted"/>
<dbReference type="RefSeq" id="WP_262846537.1">
    <property type="nucleotide sequence ID" value="NZ_JANZYP010000048.1"/>
</dbReference>